<keyword evidence="1" id="KW-0812">Transmembrane</keyword>
<protein>
    <submittedName>
        <fullName evidence="2">Uncharacterized protein</fullName>
    </submittedName>
</protein>
<dbReference type="AlphaFoldDB" id="A0A1H1ANZ1"/>
<evidence type="ECO:0000256" key="1">
    <source>
        <dbReference type="SAM" id="Phobius"/>
    </source>
</evidence>
<dbReference type="STRING" id="37928.SAMN04489742_1021"/>
<organism evidence="2 3">
    <name type="scientific">Crystallibacter crystallopoietes</name>
    <dbReference type="NCBI Taxonomy" id="37928"/>
    <lineage>
        <taxon>Bacteria</taxon>
        <taxon>Bacillati</taxon>
        <taxon>Actinomycetota</taxon>
        <taxon>Actinomycetes</taxon>
        <taxon>Micrococcales</taxon>
        <taxon>Micrococcaceae</taxon>
        <taxon>Crystallibacter</taxon>
    </lineage>
</organism>
<dbReference type="KEGG" id="acry:AC20117_12220"/>
<reference evidence="2 3" key="1">
    <citation type="submission" date="2016-10" db="EMBL/GenBank/DDBJ databases">
        <authorList>
            <person name="de Groot N.N."/>
        </authorList>
    </citation>
    <scope>NUCLEOTIDE SEQUENCE [LARGE SCALE GENOMIC DNA]</scope>
    <source>
        <strain evidence="2 3">DSM 20117</strain>
    </source>
</reference>
<feature type="transmembrane region" description="Helical" evidence="1">
    <location>
        <begin position="37"/>
        <end position="70"/>
    </location>
</feature>
<dbReference type="Proteomes" id="UP000181917">
    <property type="component" value="Unassembled WGS sequence"/>
</dbReference>
<gene>
    <name evidence="2" type="ORF">SAMN04489742_1021</name>
</gene>
<accession>A0A1H1ANZ1</accession>
<sequence>MIEKGNPSDAGEPTVTAVLCLPVCKGPSAMQGMKPLAMAAVICQIVAPVVGVPGVVSGLIVFALMILACLRGITLRRRSITRYETTVNETLNRDLHSNLRISYSQGSLLRAGQMISLQDGNQSFAIVMRNLDVGSETGADTEVTITAMHGDLGLSAFDGMVRAVTGR</sequence>
<keyword evidence="1" id="KW-0472">Membrane</keyword>
<dbReference type="RefSeq" id="WP_074699507.1">
    <property type="nucleotide sequence ID" value="NZ_CP018863.1"/>
</dbReference>
<evidence type="ECO:0000313" key="3">
    <source>
        <dbReference type="Proteomes" id="UP000181917"/>
    </source>
</evidence>
<proteinExistence type="predicted"/>
<evidence type="ECO:0000313" key="2">
    <source>
        <dbReference type="EMBL" id="SDQ41387.1"/>
    </source>
</evidence>
<name>A0A1H1ANZ1_9MICC</name>
<dbReference type="EMBL" id="FNKH01000002">
    <property type="protein sequence ID" value="SDQ41387.1"/>
    <property type="molecule type" value="Genomic_DNA"/>
</dbReference>
<keyword evidence="3" id="KW-1185">Reference proteome</keyword>
<keyword evidence="1" id="KW-1133">Transmembrane helix</keyword>